<dbReference type="EMBL" id="MK500340">
    <property type="protein sequence ID" value="QBK87000.1"/>
    <property type="molecule type" value="Genomic_DNA"/>
</dbReference>
<protein>
    <submittedName>
        <fullName evidence="1">Uncharacterized protein</fullName>
    </submittedName>
</protein>
<reference evidence="1" key="1">
    <citation type="journal article" date="2019" name="MBio">
        <title>Virus Genomes from Deep Sea Sediments Expand the Ocean Megavirome and Support Independent Origins of Viral Gigantism.</title>
        <authorList>
            <person name="Backstrom D."/>
            <person name="Yutin N."/>
            <person name="Jorgensen S.L."/>
            <person name="Dharamshi J."/>
            <person name="Homa F."/>
            <person name="Zaremba-Niedwiedzka K."/>
            <person name="Spang A."/>
            <person name="Wolf Y.I."/>
            <person name="Koonin E.V."/>
            <person name="Ettema T.J."/>
        </authorList>
    </citation>
    <scope>NUCLEOTIDE SEQUENCE</scope>
</reference>
<gene>
    <name evidence="1" type="ORF">LCMAC103_03440</name>
</gene>
<organism evidence="1">
    <name type="scientific">Marseillevirus LCMAC103</name>
    <dbReference type="NCBI Taxonomy" id="2506604"/>
    <lineage>
        <taxon>Viruses</taxon>
        <taxon>Varidnaviria</taxon>
        <taxon>Bamfordvirae</taxon>
        <taxon>Nucleocytoviricota</taxon>
        <taxon>Megaviricetes</taxon>
        <taxon>Pimascovirales</taxon>
        <taxon>Pimascovirales incertae sedis</taxon>
        <taxon>Marseilleviridae</taxon>
    </lineage>
</organism>
<name>A0A481YVD8_9VIRU</name>
<proteinExistence type="predicted"/>
<evidence type="ECO:0000313" key="1">
    <source>
        <dbReference type="EMBL" id="QBK87000.1"/>
    </source>
</evidence>
<accession>A0A481YVD8</accession>
<sequence length="129" mass="14392">MEPDSLSEPDQIFHEGDVSLVSALYKALVDLCLPLTYFVLDLLVERVGGGTMRQEVVIYLLAFGENYVRAPSEIARAHEIVQRILRDSFPRLSFAGATMLEAVILSVGCPPHTALVRPFAFRATLDTWR</sequence>